<dbReference type="OrthoDB" id="9804286at2"/>
<feature type="domain" description="THIF-type NAD/FAD binding fold" evidence="1">
    <location>
        <begin position="77"/>
        <end position="266"/>
    </location>
</feature>
<dbReference type="Pfam" id="PF00899">
    <property type="entry name" value="ThiF"/>
    <property type="match status" value="1"/>
</dbReference>
<evidence type="ECO:0000313" key="4">
    <source>
        <dbReference type="Proteomes" id="UP000035704"/>
    </source>
</evidence>
<dbReference type="GO" id="GO:0061503">
    <property type="term" value="F:tRNA threonylcarbamoyladenosine dehydratase"/>
    <property type="evidence" value="ECO:0007669"/>
    <property type="project" value="TreeGrafter"/>
</dbReference>
<protein>
    <submittedName>
        <fullName evidence="3">Molybdopterin/thiamine biosynthesis protein ThiF</fullName>
    </submittedName>
</protein>
<dbReference type="InterPro" id="IPR045886">
    <property type="entry name" value="ThiF/MoeB/HesA"/>
</dbReference>
<dbReference type="Proteomes" id="UP000035704">
    <property type="component" value="Chromosome"/>
</dbReference>
<name>A0A0D8I7L2_9CLOT</name>
<evidence type="ECO:0000259" key="1">
    <source>
        <dbReference type="Pfam" id="PF00899"/>
    </source>
</evidence>
<dbReference type="KEGG" id="cace:CACET_c37750"/>
<organism evidence="3 4">
    <name type="scientific">Clostridium aceticum</name>
    <dbReference type="NCBI Taxonomy" id="84022"/>
    <lineage>
        <taxon>Bacteria</taxon>
        <taxon>Bacillati</taxon>
        <taxon>Bacillota</taxon>
        <taxon>Clostridia</taxon>
        <taxon>Eubacteriales</taxon>
        <taxon>Clostridiaceae</taxon>
        <taxon>Clostridium</taxon>
    </lineage>
</organism>
<dbReference type="InterPro" id="IPR000594">
    <property type="entry name" value="ThiF_NAD_FAD-bd"/>
</dbReference>
<dbReference type="GO" id="GO:0061504">
    <property type="term" value="P:cyclic threonylcarbamoyladenosine biosynthetic process"/>
    <property type="evidence" value="ECO:0007669"/>
    <property type="project" value="TreeGrafter"/>
</dbReference>
<dbReference type="InterPro" id="IPR032726">
    <property type="entry name" value="ThiS-like_dom"/>
</dbReference>
<dbReference type="RefSeq" id="WP_044825544.1">
    <property type="nucleotide sequence ID" value="NZ_CP009687.1"/>
</dbReference>
<dbReference type="PANTHER" id="PTHR43267:SF3">
    <property type="entry name" value="THIF PROTEIN"/>
    <property type="match status" value="1"/>
</dbReference>
<evidence type="ECO:0000259" key="2">
    <source>
        <dbReference type="Pfam" id="PF14453"/>
    </source>
</evidence>
<dbReference type="Gene3D" id="3.40.50.720">
    <property type="entry name" value="NAD(P)-binding Rossmann-like Domain"/>
    <property type="match status" value="1"/>
</dbReference>
<gene>
    <name evidence="3" type="primary">thiF2</name>
    <name evidence="3" type="ORF">CACET_c37750</name>
</gene>
<dbReference type="EMBL" id="CP009687">
    <property type="protein sequence ID" value="AKL97203.1"/>
    <property type="molecule type" value="Genomic_DNA"/>
</dbReference>
<reference evidence="3 4" key="1">
    <citation type="submission" date="2014-10" db="EMBL/GenBank/DDBJ databases">
        <title>Genome sequence of Clostridium aceticum DSM 1496.</title>
        <authorList>
            <person name="Poehlein A."/>
            <person name="Schiel-Bengelsdorf B."/>
            <person name="Gottschalk G."/>
            <person name="Duerre P."/>
            <person name="Daniel R."/>
        </authorList>
    </citation>
    <scope>NUCLEOTIDE SEQUENCE [LARGE SCALE GENOMIC DNA]</scope>
    <source>
        <strain evidence="3 4">DSM 1496</strain>
    </source>
</reference>
<evidence type="ECO:0000313" key="3">
    <source>
        <dbReference type="EMBL" id="AKL97203.1"/>
    </source>
</evidence>
<dbReference type="NCBIfam" id="NF006395">
    <property type="entry name" value="PRK08644.1"/>
    <property type="match status" value="1"/>
</dbReference>
<sequence length="268" mass="29198">MKILLNEEPVYIEEDLTAFKLKDQVKEDADVVILNGFIIKEDMLLKEGDSVSFIKKGEIPSHEELEALLVARHTPGVHEKVKKAAVGIAGLGGLGSNIAISLARVGIGKLVLIDFDVVEPSNLNRQQYFVSHIGMPKTEAIKEIISLINPFVNVEIKNLYLDAGNIQDCFAGVDIIAEAFDNPLCKAELVNTVLEKLPQTPIVAASGMAGYFSSNTVQTKKVMHNLYLVGDEVSEAKPGCGLMAPRVAIAANHQANMVLRLILEEREV</sequence>
<dbReference type="NCBIfam" id="TIGR02354">
    <property type="entry name" value="thiF_fam2"/>
    <property type="match status" value="1"/>
</dbReference>
<dbReference type="AlphaFoldDB" id="A0A0D8I7L2"/>
<accession>A0A0D8I7L2</accession>
<dbReference type="PANTHER" id="PTHR43267">
    <property type="entry name" value="TRNA THREONYLCARBAMOYLADENOSINE DEHYDRATASE"/>
    <property type="match status" value="1"/>
</dbReference>
<dbReference type="PATRIC" id="fig|84022.5.peg.1024"/>
<dbReference type="STRING" id="84022.CACET_c37750"/>
<feature type="domain" description="ThiS-like ubiquitin" evidence="2">
    <location>
        <begin position="1"/>
        <end position="57"/>
    </location>
</feature>
<dbReference type="SUPFAM" id="SSF69572">
    <property type="entry name" value="Activating enzymes of the ubiquitin-like proteins"/>
    <property type="match status" value="1"/>
</dbReference>
<proteinExistence type="predicted"/>
<dbReference type="Pfam" id="PF14453">
    <property type="entry name" value="ThiS-like"/>
    <property type="match status" value="1"/>
</dbReference>
<dbReference type="InterPro" id="IPR035985">
    <property type="entry name" value="Ubiquitin-activating_enz"/>
</dbReference>
<keyword evidence="4" id="KW-1185">Reference proteome</keyword>
<dbReference type="CDD" id="cd01487">
    <property type="entry name" value="E1_ThiF_like"/>
    <property type="match status" value="1"/>
</dbReference>
<dbReference type="InterPro" id="IPR012729">
    <property type="entry name" value="ThiF_fam2"/>
</dbReference>
<dbReference type="GO" id="GO:0008641">
    <property type="term" value="F:ubiquitin-like modifier activating enzyme activity"/>
    <property type="evidence" value="ECO:0007669"/>
    <property type="project" value="InterPro"/>
</dbReference>